<protein>
    <submittedName>
        <fullName evidence="9">Mechanosensitive ion channel family protein</fullName>
    </submittedName>
</protein>
<feature type="transmembrane region" description="Helical" evidence="7">
    <location>
        <begin position="88"/>
        <end position="104"/>
    </location>
</feature>
<evidence type="ECO:0000256" key="1">
    <source>
        <dbReference type="ARBA" id="ARBA00004651"/>
    </source>
</evidence>
<feature type="transmembrane region" description="Helical" evidence="7">
    <location>
        <begin position="23"/>
        <end position="40"/>
    </location>
</feature>
<evidence type="ECO:0000256" key="7">
    <source>
        <dbReference type="SAM" id="Phobius"/>
    </source>
</evidence>
<dbReference type="InterPro" id="IPR045275">
    <property type="entry name" value="MscS_archaea/bacteria_type"/>
</dbReference>
<dbReference type="Gene3D" id="2.30.30.60">
    <property type="match status" value="1"/>
</dbReference>
<organism evidence="9">
    <name type="scientific">Leptolyngbya boryana CZ1</name>
    <dbReference type="NCBI Taxonomy" id="3060204"/>
    <lineage>
        <taxon>Bacteria</taxon>
        <taxon>Bacillati</taxon>
        <taxon>Cyanobacteriota</taxon>
        <taxon>Cyanophyceae</taxon>
        <taxon>Leptolyngbyales</taxon>
        <taxon>Leptolyngbyaceae</taxon>
        <taxon>Leptolyngbya group</taxon>
        <taxon>Leptolyngbya</taxon>
    </lineage>
</organism>
<dbReference type="InterPro" id="IPR011066">
    <property type="entry name" value="MscS_channel_C_sf"/>
</dbReference>
<comment type="subcellular location">
    <subcellularLocation>
        <location evidence="1">Cell membrane</location>
        <topology evidence="1">Multi-pass membrane protein</topology>
    </subcellularLocation>
</comment>
<dbReference type="Gene3D" id="1.10.287.1260">
    <property type="match status" value="1"/>
</dbReference>
<keyword evidence="5 7" id="KW-1133">Transmembrane helix</keyword>
<comment type="similarity">
    <text evidence="2">Belongs to the MscS (TC 1.A.23) family.</text>
</comment>
<evidence type="ECO:0000256" key="3">
    <source>
        <dbReference type="ARBA" id="ARBA00022475"/>
    </source>
</evidence>
<evidence type="ECO:0000256" key="5">
    <source>
        <dbReference type="ARBA" id="ARBA00022989"/>
    </source>
</evidence>
<reference evidence="9" key="2">
    <citation type="submission" date="2023-07" db="EMBL/GenBank/DDBJ databases">
        <authorList>
            <person name="Bai X.-H."/>
            <person name="Wang H.-H."/>
            <person name="Wang J."/>
            <person name="Ma M.-Y."/>
            <person name="Hu H.-H."/>
            <person name="Song Z.-L."/>
            <person name="Ma H.-G."/>
            <person name="Fan Y."/>
            <person name="Du C.-Y."/>
            <person name="Xu J.-C."/>
        </authorList>
    </citation>
    <scope>NUCLEOTIDE SEQUENCE</scope>
    <source>
        <strain evidence="9">CZ1</strain>
    </source>
</reference>
<evidence type="ECO:0000256" key="6">
    <source>
        <dbReference type="ARBA" id="ARBA00023136"/>
    </source>
</evidence>
<dbReference type="GO" id="GO:0005886">
    <property type="term" value="C:plasma membrane"/>
    <property type="evidence" value="ECO:0007669"/>
    <property type="project" value="UniProtKB-SubCell"/>
</dbReference>
<evidence type="ECO:0000256" key="4">
    <source>
        <dbReference type="ARBA" id="ARBA00022692"/>
    </source>
</evidence>
<dbReference type="EMBL" id="CP130144">
    <property type="protein sequence ID" value="WNZ43632.1"/>
    <property type="molecule type" value="Genomic_DNA"/>
</dbReference>
<dbReference type="InterPro" id="IPR023408">
    <property type="entry name" value="MscS_beta-dom_sf"/>
</dbReference>
<reference evidence="9" key="1">
    <citation type="journal article" date="2023" name="Plants (Basel)">
        <title>Genomic Analysis of Leptolyngbya boryana CZ1 Reveals Efficient Carbon Fixation Modules.</title>
        <authorList>
            <person name="Bai X."/>
            <person name="Wang H."/>
            <person name="Cheng W."/>
            <person name="Wang J."/>
            <person name="Ma M."/>
            <person name="Hu H."/>
            <person name="Song Z."/>
            <person name="Ma H."/>
            <person name="Fan Y."/>
            <person name="Du C."/>
            <person name="Xu J."/>
        </authorList>
    </citation>
    <scope>NUCLEOTIDE SEQUENCE</scope>
    <source>
        <strain evidence="9">CZ1</strain>
    </source>
</reference>
<gene>
    <name evidence="9" type="ORF">Q2T42_17450</name>
</gene>
<dbReference type="Gene3D" id="3.30.70.100">
    <property type="match status" value="1"/>
</dbReference>
<proteinExistence type="inferred from homology"/>
<keyword evidence="6 7" id="KW-0472">Membrane</keyword>
<accession>A0AA96WPM3</accession>
<dbReference type="RefSeq" id="WP_316425859.1">
    <property type="nucleotide sequence ID" value="NZ_CP130144.1"/>
</dbReference>
<dbReference type="PANTHER" id="PTHR30221">
    <property type="entry name" value="SMALL-CONDUCTANCE MECHANOSENSITIVE CHANNEL"/>
    <property type="match status" value="1"/>
</dbReference>
<dbReference type="SUPFAM" id="SSF50182">
    <property type="entry name" value="Sm-like ribonucleoproteins"/>
    <property type="match status" value="1"/>
</dbReference>
<feature type="domain" description="Mechanosensitive ion channel MscS" evidence="8">
    <location>
        <begin position="106"/>
        <end position="171"/>
    </location>
</feature>
<dbReference type="InterPro" id="IPR011014">
    <property type="entry name" value="MscS_channel_TM-2"/>
</dbReference>
<keyword evidence="4 7" id="KW-0812">Transmembrane</keyword>
<dbReference type="GO" id="GO:0008381">
    <property type="term" value="F:mechanosensitive monoatomic ion channel activity"/>
    <property type="evidence" value="ECO:0007669"/>
    <property type="project" value="InterPro"/>
</dbReference>
<dbReference type="PANTHER" id="PTHR30221:SF8">
    <property type="entry name" value="SMALL-CONDUCTANCE MECHANOSENSITIVE CHANNEL"/>
    <property type="match status" value="1"/>
</dbReference>
<dbReference type="InterPro" id="IPR006685">
    <property type="entry name" value="MscS_channel_2nd"/>
</dbReference>
<dbReference type="InterPro" id="IPR010920">
    <property type="entry name" value="LSM_dom_sf"/>
</dbReference>
<evidence type="ECO:0000313" key="9">
    <source>
        <dbReference type="EMBL" id="WNZ43632.1"/>
    </source>
</evidence>
<dbReference type="SUPFAM" id="SSF82689">
    <property type="entry name" value="Mechanosensitive channel protein MscS (YggB), C-terminal domain"/>
    <property type="match status" value="1"/>
</dbReference>
<sequence length="266" mass="28756">MTFNAQTVTSLSDTLINLASQNLPKVIWAIVILLVTRWIADAIRPIGFRILKYAEPTLQKFLIQVASIMVWIAGTVAALNAIGIQTTTVITIIGAAGLAIGLALQNSLSHFAAGVMLVSFRPFEVGDSIEGAGVAGMVDSIGLFSTTIVSPDNVRITVPNSNLFSGTLKNNTIMGTRRVDLQINIGHREIDSTMTHLLSLVQPHPLVLREPRPTCHVESITPDATILYLRPWCAAIHHEQVRSEILQLVQEALQSIPAKQVAQSGT</sequence>
<name>A0AA96WPM3_LEPBY</name>
<feature type="transmembrane region" description="Helical" evidence="7">
    <location>
        <begin position="61"/>
        <end position="82"/>
    </location>
</feature>
<keyword evidence="3" id="KW-1003">Cell membrane</keyword>
<dbReference type="Pfam" id="PF00924">
    <property type="entry name" value="MS_channel_2nd"/>
    <property type="match status" value="1"/>
</dbReference>
<evidence type="ECO:0000256" key="2">
    <source>
        <dbReference type="ARBA" id="ARBA00008017"/>
    </source>
</evidence>
<dbReference type="AlphaFoldDB" id="A0AA96WPM3"/>
<dbReference type="SUPFAM" id="SSF82861">
    <property type="entry name" value="Mechanosensitive channel protein MscS (YggB), transmembrane region"/>
    <property type="match status" value="1"/>
</dbReference>
<evidence type="ECO:0000259" key="8">
    <source>
        <dbReference type="Pfam" id="PF00924"/>
    </source>
</evidence>